<feature type="region of interest" description="Disordered" evidence="1">
    <location>
        <begin position="100"/>
        <end position="125"/>
    </location>
</feature>
<keyword evidence="4" id="KW-1185">Reference proteome</keyword>
<dbReference type="EMBL" id="CABPRJ010000488">
    <property type="protein sequence ID" value="VVC29188.1"/>
    <property type="molecule type" value="Genomic_DNA"/>
</dbReference>
<evidence type="ECO:0000313" key="3">
    <source>
        <dbReference type="EMBL" id="VVC29188.1"/>
    </source>
</evidence>
<accession>A0A5E4MCQ4</accession>
<reference evidence="3 4" key="1">
    <citation type="submission" date="2019-08" db="EMBL/GenBank/DDBJ databases">
        <authorList>
            <person name="Alioto T."/>
            <person name="Alioto T."/>
            <person name="Gomez Garrido J."/>
        </authorList>
    </citation>
    <scope>NUCLEOTIDE SEQUENCE [LARGE SCALE GENOMIC DNA]</scope>
</reference>
<keyword evidence="2" id="KW-0732">Signal</keyword>
<feature type="chain" id="PRO_5023044454" evidence="2">
    <location>
        <begin position="23"/>
        <end position="186"/>
    </location>
</feature>
<proteinExistence type="predicted"/>
<organism evidence="3 4">
    <name type="scientific">Cinara cedri</name>
    <dbReference type="NCBI Taxonomy" id="506608"/>
    <lineage>
        <taxon>Eukaryota</taxon>
        <taxon>Metazoa</taxon>
        <taxon>Ecdysozoa</taxon>
        <taxon>Arthropoda</taxon>
        <taxon>Hexapoda</taxon>
        <taxon>Insecta</taxon>
        <taxon>Pterygota</taxon>
        <taxon>Neoptera</taxon>
        <taxon>Paraneoptera</taxon>
        <taxon>Hemiptera</taxon>
        <taxon>Sternorrhyncha</taxon>
        <taxon>Aphidomorpha</taxon>
        <taxon>Aphidoidea</taxon>
        <taxon>Aphididae</taxon>
        <taxon>Lachninae</taxon>
        <taxon>Cinara</taxon>
    </lineage>
</organism>
<evidence type="ECO:0000256" key="1">
    <source>
        <dbReference type="SAM" id="MobiDB-lite"/>
    </source>
</evidence>
<name>A0A5E4MCQ4_9HEMI</name>
<feature type="signal peptide" evidence="2">
    <location>
        <begin position="1"/>
        <end position="22"/>
    </location>
</feature>
<dbReference type="Proteomes" id="UP000325440">
    <property type="component" value="Unassembled WGS sequence"/>
</dbReference>
<evidence type="ECO:0000256" key="2">
    <source>
        <dbReference type="SAM" id="SignalP"/>
    </source>
</evidence>
<dbReference type="AlphaFoldDB" id="A0A5E4MCQ4"/>
<protein>
    <submittedName>
        <fullName evidence="3">Uncharacterized protein</fullName>
    </submittedName>
</protein>
<evidence type="ECO:0000313" key="4">
    <source>
        <dbReference type="Proteomes" id="UP000325440"/>
    </source>
</evidence>
<gene>
    <name evidence="3" type="ORF">CINCED_3A023536</name>
</gene>
<sequence length="186" mass="20800">MHTANLGSSFSISLFLSHYVVLDNFMSNSGPLNDCTELVTVRHRRRPPLPTTAYSVVVRTVAASDFPLLFAEKVSIRDRANVPSPSRRQCNITSSISIQWSRNDDDDDDVPPPPLASMSAHSESAREKVTATTEHLFKTILLSIRLVFRVARHRQNEITRRPTGHVITALRLYSSVIRAGYREGNG</sequence>